<dbReference type="Gene3D" id="3.90.10.10">
    <property type="entry name" value="Cytochrome C3"/>
    <property type="match status" value="2"/>
</dbReference>
<keyword evidence="1" id="KW-0732">Signal</keyword>
<keyword evidence="2" id="KW-0812">Transmembrane</keyword>
<gene>
    <name evidence="3" type="ORF">MNV_550024</name>
</gene>
<proteinExistence type="predicted"/>
<sequence length="1336" mass="145443">MGVEWMLDFRSFLFTMIITDFGLYFLAGIILAFIVLSGAAAASPFTVAATGTPQMNLTTNRLVILDDPSGWDGGAAGITDRGDQWQGESTTIRWYALLINSSGRAARNITVTSQLLFPNGTVVLEKTNITNSFGIAAFDQDMNRWLRFNGSGSEGVYTINTSATVDGTPVAGNYNFIYDEWGCGSSGSGCHASQYWQGGFGSKNASTFAAGSIQNSPYLHAWDNFHNATSHGLGGGFIGNGECLTCHRGYDGIYRNHSSRVQAASQYPSGVHSGKVPCTGCHAAFNSGTMPILRCYNCHPMKNNNLTVKTFSQTASSGFSYQPLTDTNITAHNAGMNIPCIMCHNGMHNVSKPYNAIETSNSFTEYQQCTACHTARKKHNDSVSCTVCHSQDAHAIKVFAQNATYIQGSENANRGNCTNCHQNSSFLSALLSQPKAGALTGSAPQVSNPLNHSNDALAGMKWNATSGYWMNGTDGSAQLSSCKYCHGDTLHKTAALGRPSLWEGNNTVNSTIDGTSWCASCHWQGYASGANTYNDTVSTFTGDNLSVPPEITGNATYGANRSAPAYFDHSDITMDDAACKGCHGILATGAGITGFMHNVATGSASGGGTDCALCHDINGIAPKRINFSAFKVGVHENLNSNATNNTMLSEIADKACWACHGEGNEPAGHPLRYRNPRRCSNNDCHSLSQSFRAPMVYSHFKDAALNGNPENTTNFNISTKVPCESCHSNSLTEAGENLNASVSHYATTGNLIGSMNCIYCHLDKDNSEKWGNATEINKNRTSMIELDKLNNKFTAREGEFVELGIGYRIKVTGISTKRGSANMELYKADALVDKGLVNTGKYIYEEYRMVDNATTRIPVLILNITGMFVSDNESFIQFDGTRIKRLHYENKTTSCYQCHFSGDAVRRKYTVIDRIDDKLFYTEVFFNSSDKNEFYQEQALRLLTNMTPADAHSDIERSKRMTLREGGKWELAGNYSFTLEGIDNKSASARFLLQAGGNDSNYTEIVERGNMFVYEPDMELGIERKNITLFRAKVAEIQAGTPGVVVLEDILALSPEIKEIEEINDNTTISGYNTSWLWENDTFLTGRIPTNLHVPLLQQGRGGGPDCVSCHNVGELGAHTGINPEAPGSVAAINKACWACHGTGKEPERHPANYRSPRECKSCHVEQQTPFFNATYIGDEKHGSQENCRSCHIENTHKLLRFDVVPTIKDLSLSKKEVVPGENITIKATIMAGYLMKVRAAEYYIDSSARAFPMAATDGSFDDQTEEITATLDTSGLAPGDHTIYVRAMERNNKWGPEEAVTFVVQGTGGESRAALLPVLAVSLFLAVVIFRMRRG</sequence>
<dbReference type="Gene3D" id="1.10.1130.10">
    <property type="entry name" value="Flavocytochrome C3, Chain A"/>
    <property type="match status" value="1"/>
</dbReference>
<feature type="transmembrane region" description="Helical" evidence="2">
    <location>
        <begin position="1314"/>
        <end position="1331"/>
    </location>
</feature>
<dbReference type="PANTHER" id="PTHR35038:SF6">
    <property type="entry name" value="SURFACE LOCALIZED DECAHEME CYTOCHROME C LIPOPROTEIN"/>
    <property type="match status" value="1"/>
</dbReference>
<dbReference type="RefSeq" id="WP_096206560.1">
    <property type="nucleotide sequence ID" value="NZ_FZMP01000202.1"/>
</dbReference>
<dbReference type="GO" id="GO:0016491">
    <property type="term" value="F:oxidoreductase activity"/>
    <property type="evidence" value="ECO:0007669"/>
    <property type="project" value="TreeGrafter"/>
</dbReference>
<evidence type="ECO:0000313" key="3">
    <source>
        <dbReference type="EMBL" id="SNQ61934.1"/>
    </source>
</evidence>
<keyword evidence="2" id="KW-1133">Transmembrane helix</keyword>
<dbReference type="InterPro" id="IPR036280">
    <property type="entry name" value="Multihaem_cyt_sf"/>
</dbReference>
<dbReference type="CDD" id="cd08168">
    <property type="entry name" value="Cytochrom_C3"/>
    <property type="match status" value="1"/>
</dbReference>
<dbReference type="InterPro" id="IPR051829">
    <property type="entry name" value="Multiheme_Cytochr_ET"/>
</dbReference>
<keyword evidence="2" id="KW-0472">Membrane</keyword>
<evidence type="ECO:0000256" key="1">
    <source>
        <dbReference type="ARBA" id="ARBA00022729"/>
    </source>
</evidence>
<protein>
    <submittedName>
        <fullName evidence="3">Uncharacterized protein</fullName>
    </submittedName>
</protein>
<feature type="transmembrane region" description="Helical" evidence="2">
    <location>
        <begin position="12"/>
        <end position="36"/>
    </location>
</feature>
<evidence type="ECO:0000256" key="2">
    <source>
        <dbReference type="SAM" id="Phobius"/>
    </source>
</evidence>
<dbReference type="EMBL" id="FZMP01000202">
    <property type="protein sequence ID" value="SNQ61934.1"/>
    <property type="molecule type" value="Genomic_DNA"/>
</dbReference>
<dbReference type="SUPFAM" id="SSF48695">
    <property type="entry name" value="Multiheme cytochromes"/>
    <property type="match status" value="3"/>
</dbReference>
<dbReference type="Proteomes" id="UP000218615">
    <property type="component" value="Unassembled WGS sequence"/>
</dbReference>
<keyword evidence="4" id="KW-1185">Reference proteome</keyword>
<dbReference type="PANTHER" id="PTHR35038">
    <property type="entry name" value="DISSIMILATORY SULFITE REDUCTASE SIRA"/>
    <property type="match status" value="1"/>
</dbReference>
<dbReference type="Gene3D" id="2.60.98.40">
    <property type="match status" value="2"/>
</dbReference>
<evidence type="ECO:0000313" key="4">
    <source>
        <dbReference type="Proteomes" id="UP000218615"/>
    </source>
</evidence>
<reference evidence="4" key="1">
    <citation type="submission" date="2017-06" db="EMBL/GenBank/DDBJ databases">
        <authorList>
            <person name="Cremers G."/>
        </authorList>
    </citation>
    <scope>NUCLEOTIDE SEQUENCE [LARGE SCALE GENOMIC DNA]</scope>
</reference>
<name>A0A284VRL7_9EURY</name>
<dbReference type="OrthoDB" id="147336at2157"/>
<organism evidence="3 4">
    <name type="scientific">Candidatus Methanoperedens nitratireducens</name>
    <dbReference type="NCBI Taxonomy" id="1392998"/>
    <lineage>
        <taxon>Archaea</taxon>
        <taxon>Methanobacteriati</taxon>
        <taxon>Methanobacteriota</taxon>
        <taxon>Stenosarchaea group</taxon>
        <taxon>Methanomicrobia</taxon>
        <taxon>Methanosarcinales</taxon>
        <taxon>ANME-2 cluster</taxon>
        <taxon>Candidatus Methanoperedentaceae</taxon>
        <taxon>Candidatus Methanoperedens</taxon>
    </lineage>
</organism>
<accession>A0A284VRL7</accession>